<dbReference type="Gene3D" id="2.60.40.10">
    <property type="entry name" value="Immunoglobulins"/>
    <property type="match status" value="1"/>
</dbReference>
<evidence type="ECO:0000256" key="2">
    <source>
        <dbReference type="ARBA" id="ARBA00022692"/>
    </source>
</evidence>
<comment type="subcellular location">
    <subcellularLocation>
        <location evidence="1">Membrane</location>
    </subcellularLocation>
</comment>
<accession>A0A850XAX7</accession>
<keyword evidence="5" id="KW-0675">Receptor</keyword>
<keyword evidence="6" id="KW-0393">Immunoglobulin domain</keyword>
<gene>
    <name evidence="9" type="primary">Tcrgv1</name>
    <name evidence="9" type="ORF">PIACAY_R14738</name>
</gene>
<dbReference type="Proteomes" id="UP000653271">
    <property type="component" value="Unassembled WGS sequence"/>
</dbReference>
<evidence type="ECO:0000256" key="5">
    <source>
        <dbReference type="ARBA" id="ARBA00023170"/>
    </source>
</evidence>
<dbReference type="Pfam" id="PF07686">
    <property type="entry name" value="V-set"/>
    <property type="match status" value="1"/>
</dbReference>
<dbReference type="AlphaFoldDB" id="A0A850XAX7"/>
<comment type="caution">
    <text evidence="9">The sequence shown here is derived from an EMBL/GenBank/DDBJ whole genome shotgun (WGS) entry which is preliminary data.</text>
</comment>
<organism evidence="9 10">
    <name type="scientific">Piaya cayana</name>
    <name type="common">Common squirrel cuckoo</name>
    <dbReference type="NCBI Taxonomy" id="33601"/>
    <lineage>
        <taxon>Eukaryota</taxon>
        <taxon>Metazoa</taxon>
        <taxon>Chordata</taxon>
        <taxon>Craniata</taxon>
        <taxon>Vertebrata</taxon>
        <taxon>Euteleostomi</taxon>
        <taxon>Archelosauria</taxon>
        <taxon>Archosauria</taxon>
        <taxon>Dinosauria</taxon>
        <taxon>Saurischia</taxon>
        <taxon>Theropoda</taxon>
        <taxon>Coelurosauria</taxon>
        <taxon>Aves</taxon>
        <taxon>Neognathae</taxon>
        <taxon>Neoaves</taxon>
        <taxon>Otidimorphae</taxon>
        <taxon>Cuculiformes</taxon>
        <taxon>Coccyzidae</taxon>
        <taxon>Piaya</taxon>
    </lineage>
</organism>
<feature type="signal peptide" evidence="7">
    <location>
        <begin position="1"/>
        <end position="16"/>
    </location>
</feature>
<evidence type="ECO:0000256" key="4">
    <source>
        <dbReference type="ARBA" id="ARBA00023136"/>
    </source>
</evidence>
<dbReference type="InterPro" id="IPR036179">
    <property type="entry name" value="Ig-like_dom_sf"/>
</dbReference>
<feature type="domain" description="Ig-like" evidence="8">
    <location>
        <begin position="30"/>
        <end position="111"/>
    </location>
</feature>
<evidence type="ECO:0000256" key="3">
    <source>
        <dbReference type="ARBA" id="ARBA00022989"/>
    </source>
</evidence>
<dbReference type="InterPro" id="IPR051117">
    <property type="entry name" value="TRG_var/const_region"/>
</dbReference>
<keyword evidence="10" id="KW-1185">Reference proteome</keyword>
<dbReference type="GO" id="GO:0016020">
    <property type="term" value="C:membrane"/>
    <property type="evidence" value="ECO:0007669"/>
    <property type="project" value="UniProtKB-SubCell"/>
</dbReference>
<evidence type="ECO:0000256" key="1">
    <source>
        <dbReference type="ARBA" id="ARBA00004370"/>
    </source>
</evidence>
<dbReference type="InterPro" id="IPR013106">
    <property type="entry name" value="Ig_V-set"/>
</dbReference>
<dbReference type="PANTHER" id="PTHR19256:SF65">
    <property type="entry name" value="T CELL RECEPTOR GAMMA CONSTANT 1-RELATED"/>
    <property type="match status" value="1"/>
</dbReference>
<dbReference type="SMART" id="SM00406">
    <property type="entry name" value="IGv"/>
    <property type="match status" value="1"/>
</dbReference>
<dbReference type="InterPro" id="IPR007110">
    <property type="entry name" value="Ig-like_dom"/>
</dbReference>
<sequence>HLFCFFIFFLDGQVLLKQRQPSITRRQTYTARIECIVEGILDFGSANIHWYRHTPSKGPERILYIGSDQTFYEESSYKNKYVSSKTDTNSCTFSVFNVNSNDEGTYYCAYW</sequence>
<dbReference type="PANTHER" id="PTHR19256">
    <property type="entry name" value="T-CELL RECEPTOR GAMMA CHAIN"/>
    <property type="match status" value="1"/>
</dbReference>
<keyword evidence="2" id="KW-0812">Transmembrane</keyword>
<evidence type="ECO:0000259" key="8">
    <source>
        <dbReference type="PROSITE" id="PS50835"/>
    </source>
</evidence>
<dbReference type="InterPro" id="IPR013783">
    <property type="entry name" value="Ig-like_fold"/>
</dbReference>
<feature type="non-terminal residue" evidence="9">
    <location>
        <position position="1"/>
    </location>
</feature>
<evidence type="ECO:0000313" key="10">
    <source>
        <dbReference type="Proteomes" id="UP000653271"/>
    </source>
</evidence>
<proteinExistence type="predicted"/>
<keyword evidence="7" id="KW-0732">Signal</keyword>
<dbReference type="SUPFAM" id="SSF48726">
    <property type="entry name" value="Immunoglobulin"/>
    <property type="match status" value="1"/>
</dbReference>
<dbReference type="EMBL" id="WAAB01017446">
    <property type="protein sequence ID" value="NWH78261.1"/>
    <property type="molecule type" value="Genomic_DNA"/>
</dbReference>
<name>A0A850XAX7_PIACA</name>
<feature type="non-terminal residue" evidence="9">
    <location>
        <position position="111"/>
    </location>
</feature>
<evidence type="ECO:0000313" key="9">
    <source>
        <dbReference type="EMBL" id="NWH78261.1"/>
    </source>
</evidence>
<protein>
    <submittedName>
        <fullName evidence="9">TVC2 protein</fullName>
    </submittedName>
</protein>
<keyword evidence="4" id="KW-0472">Membrane</keyword>
<dbReference type="OrthoDB" id="8924181at2759"/>
<evidence type="ECO:0000256" key="7">
    <source>
        <dbReference type="SAM" id="SignalP"/>
    </source>
</evidence>
<reference evidence="9" key="1">
    <citation type="submission" date="2019-09" db="EMBL/GenBank/DDBJ databases">
        <title>Bird 10,000 Genomes (B10K) Project - Family phase.</title>
        <authorList>
            <person name="Zhang G."/>
        </authorList>
    </citation>
    <scope>NUCLEOTIDE SEQUENCE</scope>
    <source>
        <strain evidence="9">B10K-DU-008-47</strain>
        <tissue evidence="9">Mixed tissue sample</tissue>
    </source>
</reference>
<dbReference type="PROSITE" id="PS50835">
    <property type="entry name" value="IG_LIKE"/>
    <property type="match status" value="1"/>
</dbReference>
<feature type="chain" id="PRO_5032954444" evidence="7">
    <location>
        <begin position="17"/>
        <end position="111"/>
    </location>
</feature>
<keyword evidence="3" id="KW-1133">Transmembrane helix</keyword>
<evidence type="ECO:0000256" key="6">
    <source>
        <dbReference type="ARBA" id="ARBA00023319"/>
    </source>
</evidence>